<sequence>MRLPYAPRPVAGEGLSSWTARLAAHNYVDLPTFWTWLAIDPIDDLRPSPSTVDRLAEVTGVPTATIADLCIPQSRRPAWAVALDPDGRRGGACPVCCREAGVQGRDHWWPAQSVMLLWVSCPVHRCTLVDLDGLAFVSTGGVLKLTLQDGGALGAPRTSRVLSERTLALEASLANALAALPIGPGWRVRSARSLLQATEILIDLVLYKETGQTPFAWLFEPERIGGPFILSLQASEPIKGLDALQGQSVRSRRNVLSALAALLSRPARLEGEIAEILSWRTAPDHQGPYRTLVDHIGRDGRRRLEAALQHLPNAIALPAVAALADEAGIGGNGLHKPLAFRNDYERGL</sequence>
<evidence type="ECO:0000313" key="3">
    <source>
        <dbReference type="Proteomes" id="UP000215616"/>
    </source>
</evidence>
<gene>
    <name evidence="2" type="ORF">B7Z12_07115</name>
</gene>
<name>A0A258D8J4_CAUVI</name>
<evidence type="ECO:0000259" key="1">
    <source>
        <dbReference type="Pfam" id="PF06527"/>
    </source>
</evidence>
<dbReference type="Proteomes" id="UP000215616">
    <property type="component" value="Unassembled WGS sequence"/>
</dbReference>
<accession>A0A258D8J4</accession>
<reference evidence="2 3" key="1">
    <citation type="submission" date="2017-03" db="EMBL/GenBank/DDBJ databases">
        <title>Lifting the veil on microbial sulfur biogeochemistry in mining wastewaters.</title>
        <authorList>
            <person name="Kantor R.S."/>
            <person name="Colenbrander Nelson T."/>
            <person name="Marshall S."/>
            <person name="Bennett D."/>
            <person name="Apte S."/>
            <person name="Camacho D."/>
            <person name="Thomas B.C."/>
            <person name="Warren L.A."/>
            <person name="Banfield J.F."/>
        </authorList>
    </citation>
    <scope>NUCLEOTIDE SEQUENCE [LARGE SCALE GENOMIC DNA]</scope>
    <source>
        <strain evidence="2">32-67-7</strain>
    </source>
</reference>
<dbReference type="AlphaFoldDB" id="A0A258D8J4"/>
<protein>
    <recommendedName>
        <fullName evidence="1">TniQ domain-containing protein</fullName>
    </recommendedName>
</protein>
<comment type="caution">
    <text evidence="2">The sequence shown here is derived from an EMBL/GenBank/DDBJ whole genome shotgun (WGS) entry which is preliminary data.</text>
</comment>
<dbReference type="EMBL" id="NCDQ01000088">
    <property type="protein sequence ID" value="OYX04275.1"/>
    <property type="molecule type" value="Genomic_DNA"/>
</dbReference>
<feature type="domain" description="TniQ" evidence="1">
    <location>
        <begin position="4"/>
        <end position="128"/>
    </location>
</feature>
<evidence type="ECO:0000313" key="2">
    <source>
        <dbReference type="EMBL" id="OYX04275.1"/>
    </source>
</evidence>
<dbReference type="InterPro" id="IPR009492">
    <property type="entry name" value="TniQ"/>
</dbReference>
<dbReference type="Pfam" id="PF06527">
    <property type="entry name" value="TniQ"/>
    <property type="match status" value="1"/>
</dbReference>
<proteinExistence type="predicted"/>
<organism evidence="2 3">
    <name type="scientific">Caulobacter vibrioides</name>
    <name type="common">Caulobacter crescentus</name>
    <dbReference type="NCBI Taxonomy" id="155892"/>
    <lineage>
        <taxon>Bacteria</taxon>
        <taxon>Pseudomonadati</taxon>
        <taxon>Pseudomonadota</taxon>
        <taxon>Alphaproteobacteria</taxon>
        <taxon>Caulobacterales</taxon>
        <taxon>Caulobacteraceae</taxon>
        <taxon>Caulobacter</taxon>
    </lineage>
</organism>